<accession>A0A5A9PJU7</accession>
<dbReference type="PANTHER" id="PTHR45784">
    <property type="entry name" value="C-TYPE LECTIN DOMAIN FAMILY 20 MEMBER A-RELATED"/>
    <property type="match status" value="1"/>
</dbReference>
<dbReference type="EMBL" id="SOYY01000005">
    <property type="protein sequence ID" value="KAA0721226.1"/>
    <property type="molecule type" value="Genomic_DNA"/>
</dbReference>
<evidence type="ECO:0000259" key="2">
    <source>
        <dbReference type="PROSITE" id="PS50041"/>
    </source>
</evidence>
<keyword evidence="1" id="KW-0732">Signal</keyword>
<proteinExistence type="predicted"/>
<keyword evidence="4" id="KW-1185">Reference proteome</keyword>
<evidence type="ECO:0000313" key="4">
    <source>
        <dbReference type="Proteomes" id="UP000324632"/>
    </source>
</evidence>
<evidence type="ECO:0000313" key="3">
    <source>
        <dbReference type="EMBL" id="KAA0721226.1"/>
    </source>
</evidence>
<protein>
    <recommendedName>
        <fullName evidence="2">C-type lectin domain-containing protein</fullName>
    </recommendedName>
</protein>
<dbReference type="SUPFAM" id="SSF56436">
    <property type="entry name" value="C-type lectin-like"/>
    <property type="match status" value="1"/>
</dbReference>
<dbReference type="Proteomes" id="UP000324632">
    <property type="component" value="Chromosome 5"/>
</dbReference>
<dbReference type="Gene3D" id="3.10.100.10">
    <property type="entry name" value="Mannose-Binding Protein A, subunit A"/>
    <property type="match status" value="1"/>
</dbReference>
<reference evidence="3 4" key="1">
    <citation type="journal article" date="2019" name="Mol. Ecol. Resour.">
        <title>Chromosome-level genome assembly of Triplophysa tibetana, a fish adapted to the harsh high-altitude environment of the Tibetan Plateau.</title>
        <authorList>
            <person name="Yang X."/>
            <person name="Liu H."/>
            <person name="Ma Z."/>
            <person name="Zou Y."/>
            <person name="Zou M."/>
            <person name="Mao Y."/>
            <person name="Li X."/>
            <person name="Wang H."/>
            <person name="Chen T."/>
            <person name="Wang W."/>
            <person name="Yang R."/>
        </authorList>
    </citation>
    <scope>NUCLEOTIDE SEQUENCE [LARGE SCALE GENOMIC DNA]</scope>
    <source>
        <strain evidence="3">TTIB1903HZAU</strain>
        <tissue evidence="3">Muscle</tissue>
    </source>
</reference>
<dbReference type="InterPro" id="IPR016186">
    <property type="entry name" value="C-type_lectin-like/link_sf"/>
</dbReference>
<dbReference type="AlphaFoldDB" id="A0A5A9PJU7"/>
<name>A0A5A9PJU7_9TELE</name>
<comment type="caution">
    <text evidence="3">The sequence shown here is derived from an EMBL/GenBank/DDBJ whole genome shotgun (WGS) entry which is preliminary data.</text>
</comment>
<evidence type="ECO:0000256" key="1">
    <source>
        <dbReference type="SAM" id="SignalP"/>
    </source>
</evidence>
<dbReference type="PANTHER" id="PTHR45784:SF3">
    <property type="entry name" value="C-TYPE LECTIN DOMAIN FAMILY 4 MEMBER K-LIKE-RELATED"/>
    <property type="match status" value="1"/>
</dbReference>
<feature type="domain" description="C-type lectin" evidence="2">
    <location>
        <begin position="24"/>
        <end position="107"/>
    </location>
</feature>
<dbReference type="InterPro" id="IPR016187">
    <property type="entry name" value="CTDL_fold"/>
</dbReference>
<dbReference type="InterPro" id="IPR001304">
    <property type="entry name" value="C-type_lectin-like"/>
</dbReference>
<feature type="chain" id="PRO_5022924198" description="C-type lectin domain-containing protein" evidence="1">
    <location>
        <begin position="23"/>
        <end position="107"/>
    </location>
</feature>
<gene>
    <name evidence="3" type="ORF">E1301_Tti018123</name>
</gene>
<dbReference type="PROSITE" id="PS50041">
    <property type="entry name" value="C_TYPE_LECTIN_2"/>
    <property type="match status" value="1"/>
</dbReference>
<sequence length="107" mass="12525">MERLIHALVFSGLCLLFRSISCEYVLIQQQKTWDEAQLYCRQNHFDLATVHSIEDWMNVKRAVGPALTSLVWTGLYNDINSWRWSYQDGQMTVDVWNSGEPDNWNGI</sequence>
<feature type="signal peptide" evidence="1">
    <location>
        <begin position="1"/>
        <end position="22"/>
    </location>
</feature>
<organism evidence="3 4">
    <name type="scientific">Triplophysa tibetana</name>
    <dbReference type="NCBI Taxonomy" id="1572043"/>
    <lineage>
        <taxon>Eukaryota</taxon>
        <taxon>Metazoa</taxon>
        <taxon>Chordata</taxon>
        <taxon>Craniata</taxon>
        <taxon>Vertebrata</taxon>
        <taxon>Euteleostomi</taxon>
        <taxon>Actinopterygii</taxon>
        <taxon>Neopterygii</taxon>
        <taxon>Teleostei</taxon>
        <taxon>Ostariophysi</taxon>
        <taxon>Cypriniformes</taxon>
        <taxon>Nemacheilidae</taxon>
        <taxon>Triplophysa</taxon>
    </lineage>
</organism>
<dbReference type="Pfam" id="PF00059">
    <property type="entry name" value="Lectin_C"/>
    <property type="match status" value="1"/>
</dbReference>